<evidence type="ECO:0000256" key="3">
    <source>
        <dbReference type="ARBA" id="ARBA00012646"/>
    </source>
</evidence>
<reference evidence="10" key="3">
    <citation type="submission" date="2025-09" db="UniProtKB">
        <authorList>
            <consortium name="Ensembl"/>
        </authorList>
    </citation>
    <scope>IDENTIFICATION</scope>
</reference>
<evidence type="ECO:0000256" key="7">
    <source>
        <dbReference type="ARBA" id="ARBA00029999"/>
    </source>
</evidence>
<evidence type="ECO:0000256" key="6">
    <source>
        <dbReference type="ARBA" id="ARBA00022801"/>
    </source>
</evidence>
<proteinExistence type="predicted"/>
<evidence type="ECO:0000256" key="1">
    <source>
        <dbReference type="ARBA" id="ARBA00000032"/>
    </source>
</evidence>
<dbReference type="AlphaFoldDB" id="A0A674MEB3"/>
<dbReference type="InterPro" id="IPR029052">
    <property type="entry name" value="Metallo-depent_PP-like"/>
</dbReference>
<dbReference type="InParanoid" id="A0A674MEB3"/>
<dbReference type="OrthoDB" id="411211at2759"/>
<dbReference type="FunFam" id="3.60.21.10:FF:000062">
    <property type="entry name" value="Tartrate-resistant acid phosphatase type 5"/>
    <property type="match status" value="1"/>
</dbReference>
<evidence type="ECO:0000313" key="11">
    <source>
        <dbReference type="Proteomes" id="UP000005226"/>
    </source>
</evidence>
<dbReference type="EC" id="3.1.3.2" evidence="3"/>
<dbReference type="OMA" id="KNKMIVT"/>
<organism evidence="10 11">
    <name type="scientific">Takifugu rubripes</name>
    <name type="common">Japanese pufferfish</name>
    <name type="synonym">Fugu rubripes</name>
    <dbReference type="NCBI Taxonomy" id="31033"/>
    <lineage>
        <taxon>Eukaryota</taxon>
        <taxon>Metazoa</taxon>
        <taxon>Chordata</taxon>
        <taxon>Craniata</taxon>
        <taxon>Vertebrata</taxon>
        <taxon>Euteleostomi</taxon>
        <taxon>Actinopterygii</taxon>
        <taxon>Neopterygii</taxon>
        <taxon>Teleostei</taxon>
        <taxon>Neoteleostei</taxon>
        <taxon>Acanthomorphata</taxon>
        <taxon>Eupercaria</taxon>
        <taxon>Tetraodontiformes</taxon>
        <taxon>Tetradontoidea</taxon>
        <taxon>Tetraodontidae</taxon>
        <taxon>Takifugu</taxon>
    </lineage>
</organism>
<dbReference type="PANTHER" id="PTHR10161:SF28">
    <property type="entry name" value="TARTRATE-RESISTANT ACID PHOSPHATASE TYPE 5"/>
    <property type="match status" value="1"/>
</dbReference>
<keyword evidence="5" id="KW-0732">Signal</keyword>
<dbReference type="InterPro" id="IPR051558">
    <property type="entry name" value="Metallophosphoesterase_PAP"/>
</dbReference>
<reference evidence="10 11" key="1">
    <citation type="journal article" date="2011" name="Genome Biol. Evol.">
        <title>Integration of the genetic map and genome assembly of fugu facilitates insights into distinct features of genome evolution in teleosts and mammals.</title>
        <authorList>
            <person name="Kai W."/>
            <person name="Kikuchi K."/>
            <person name="Tohari S."/>
            <person name="Chew A.K."/>
            <person name="Tay A."/>
            <person name="Fujiwara A."/>
            <person name="Hosoya S."/>
            <person name="Suetake H."/>
            <person name="Naruse K."/>
            <person name="Brenner S."/>
            <person name="Suzuki Y."/>
            <person name="Venkatesh B."/>
        </authorList>
    </citation>
    <scope>NUCLEOTIDE SEQUENCE [LARGE SCALE GENOMIC DNA]</scope>
</reference>
<dbReference type="SUPFAM" id="SSF56300">
    <property type="entry name" value="Metallo-dependent phosphatases"/>
    <property type="match status" value="1"/>
</dbReference>
<dbReference type="GO" id="GO:0045453">
    <property type="term" value="P:bone resorption"/>
    <property type="evidence" value="ECO:0007669"/>
    <property type="project" value="TreeGrafter"/>
</dbReference>
<dbReference type="Gene3D" id="3.60.21.10">
    <property type="match status" value="1"/>
</dbReference>
<dbReference type="FunCoup" id="A0A674MEB3">
    <property type="interactions" value="181"/>
</dbReference>
<keyword evidence="6" id="KW-0378">Hydrolase</keyword>
<dbReference type="GeneID" id="101076523"/>
<gene>
    <name evidence="10" type="primary">acp5a</name>
</gene>
<sequence length="468" mass="52521">MGADSRTLYFCPLSLQSDQSAFKDMWLLSRYDSDLRPSLSVDKIRLISSSQALANRMSPEGIKNKFLYPEVGEVPGSQGNRKRKLRCSSCGLCWVPLSSPAPQLKGEVSAEQQRFLFQMPTLLFKGTSVPTRSLQMALVLVTVLISAIPAASCYSTTFQDLPLTGRNRTSIKFLAIGDWGGLPYPPYTTVVQRTTAQEMSNVAEQMGADFIVALGDNFYYKGVRSVDSSRFKQTFEDVYTQKSLMVPWYVLAGNHDHAGSVKAQMEYSQISDRWNFPAYYYELNFHIPNTEKTLTILMLDTVKLCGNSNDFSDEKPRGPLSALEANRQLTWLQERLDRSEADFLLVAGHYPVWSVSHHGPTACLLQKLRPLLIKHKATAYLCGHDHNLQYIKESSVGYVVSGAGNFMDSSKHHWHEVPKGTVKFFTGQMSTLGGFVHAEVTQKEMILTFIQAKGTSLYRTVLKDRNSD</sequence>
<dbReference type="RefSeq" id="XP_029706944.1">
    <property type="nucleotide sequence ID" value="XM_029851084.1"/>
</dbReference>
<protein>
    <recommendedName>
        <fullName evidence="4">Tartrate-resistant acid phosphatase type 5</fullName>
        <ecNumber evidence="3">3.1.3.2</ecNumber>
    </recommendedName>
    <alternativeName>
        <fullName evidence="8">Tartrate-resistant acid ATPase</fullName>
    </alternativeName>
    <alternativeName>
        <fullName evidence="7">Type 5 acid phosphatase</fullName>
    </alternativeName>
</protein>
<dbReference type="GO" id="GO:0003993">
    <property type="term" value="F:acid phosphatase activity"/>
    <property type="evidence" value="ECO:0007669"/>
    <property type="project" value="UniProtKB-EC"/>
</dbReference>
<feature type="domain" description="Calcineurin-like phosphoesterase" evidence="9">
    <location>
        <begin position="171"/>
        <end position="387"/>
    </location>
</feature>
<dbReference type="CDD" id="cd07378">
    <property type="entry name" value="MPP_ACP5"/>
    <property type="match status" value="1"/>
</dbReference>
<dbReference type="Pfam" id="PF00149">
    <property type="entry name" value="Metallophos"/>
    <property type="match status" value="1"/>
</dbReference>
<evidence type="ECO:0000256" key="4">
    <source>
        <dbReference type="ARBA" id="ARBA00015822"/>
    </source>
</evidence>
<dbReference type="InterPro" id="IPR004843">
    <property type="entry name" value="Calcineurin-like_PHP"/>
</dbReference>
<comment type="catalytic activity">
    <reaction evidence="1">
        <text>a phosphate monoester + H2O = an alcohol + phosphate</text>
        <dbReference type="Rhea" id="RHEA:15017"/>
        <dbReference type="ChEBI" id="CHEBI:15377"/>
        <dbReference type="ChEBI" id="CHEBI:30879"/>
        <dbReference type="ChEBI" id="CHEBI:43474"/>
        <dbReference type="ChEBI" id="CHEBI:67140"/>
        <dbReference type="EC" id="3.1.3.2"/>
    </reaction>
</comment>
<dbReference type="GeneTree" id="ENSGT00390000016735"/>
<dbReference type="PANTHER" id="PTHR10161">
    <property type="entry name" value="TARTRATE-RESISTANT ACID PHOSPHATASE TYPE 5"/>
    <property type="match status" value="1"/>
</dbReference>
<dbReference type="InterPro" id="IPR024927">
    <property type="entry name" value="Acid_PPase"/>
</dbReference>
<dbReference type="Ensembl" id="ENSTRUT00000079095.1">
    <property type="protein sequence ID" value="ENSTRUP00000059543.1"/>
    <property type="gene ID" value="ENSTRUG00000008163.3"/>
</dbReference>
<evidence type="ECO:0000256" key="8">
    <source>
        <dbReference type="ARBA" id="ARBA00031589"/>
    </source>
</evidence>
<evidence type="ECO:0000256" key="2">
    <source>
        <dbReference type="ARBA" id="ARBA00001962"/>
    </source>
</evidence>
<dbReference type="Proteomes" id="UP000005226">
    <property type="component" value="Chromosome 17"/>
</dbReference>
<reference evidence="10" key="2">
    <citation type="submission" date="2025-08" db="UniProtKB">
        <authorList>
            <consortium name="Ensembl"/>
        </authorList>
    </citation>
    <scope>IDENTIFICATION</scope>
</reference>
<name>A0A674MEB3_TAKRU</name>
<keyword evidence="11" id="KW-1185">Reference proteome</keyword>
<accession>A0A674MEB3</accession>
<evidence type="ECO:0000259" key="9">
    <source>
        <dbReference type="Pfam" id="PF00149"/>
    </source>
</evidence>
<evidence type="ECO:0000313" key="10">
    <source>
        <dbReference type="Ensembl" id="ENSTRUP00000059543.1"/>
    </source>
</evidence>
<evidence type="ECO:0000256" key="5">
    <source>
        <dbReference type="ARBA" id="ARBA00022729"/>
    </source>
</evidence>
<comment type="cofactor">
    <cofactor evidence="2">
        <name>Fe cation</name>
        <dbReference type="ChEBI" id="CHEBI:24875"/>
    </cofactor>
</comment>